<reference evidence="2" key="1">
    <citation type="journal article" date="2020" name="Nature">
        <title>Giant virus diversity and host interactions through global metagenomics.</title>
        <authorList>
            <person name="Schulz F."/>
            <person name="Roux S."/>
            <person name="Paez-Espino D."/>
            <person name="Jungbluth S."/>
            <person name="Walsh D.A."/>
            <person name="Denef V.J."/>
            <person name="McMahon K.D."/>
            <person name="Konstantinidis K.T."/>
            <person name="Eloe-Fadrosh E.A."/>
            <person name="Kyrpides N.C."/>
            <person name="Woyke T."/>
        </authorList>
    </citation>
    <scope>NUCLEOTIDE SEQUENCE</scope>
    <source>
        <strain evidence="2">GVMAG-S-3300013286-35</strain>
    </source>
</reference>
<accession>A0A6C0KZQ2</accession>
<protein>
    <submittedName>
        <fullName evidence="2">Uncharacterized protein</fullName>
    </submittedName>
</protein>
<evidence type="ECO:0000313" key="2">
    <source>
        <dbReference type="EMBL" id="QHU22140.1"/>
    </source>
</evidence>
<evidence type="ECO:0000256" key="1">
    <source>
        <dbReference type="SAM" id="MobiDB-lite"/>
    </source>
</evidence>
<dbReference type="EMBL" id="MN740997">
    <property type="protein sequence ID" value="QHU22140.1"/>
    <property type="molecule type" value="Genomic_DNA"/>
</dbReference>
<name>A0A6C0KZQ2_9ZZZZ</name>
<organism evidence="2">
    <name type="scientific">viral metagenome</name>
    <dbReference type="NCBI Taxonomy" id="1070528"/>
    <lineage>
        <taxon>unclassified sequences</taxon>
        <taxon>metagenomes</taxon>
        <taxon>organismal metagenomes</taxon>
    </lineage>
</organism>
<feature type="compositionally biased region" description="Basic residues" evidence="1">
    <location>
        <begin position="215"/>
        <end position="229"/>
    </location>
</feature>
<dbReference type="AlphaFoldDB" id="A0A6C0KZQ2"/>
<sequence>MGSSCSPTYPTTGSTDQGMQFAKLTAAYHGGSRKSLRRNKKMRTTRKQGGGAYFTPYSDYPTAFNQMLPSNLTGPMSQLESGVPGGSATGALDAKFAELPAIIRAAQGGGSRRTTRRHRGGCGAPVNASYTLLTPTNSAAAGVLHTGGSRGRKHRGGSAPINAPSVILSSPEELAAARLNPQWYTENTVIPNFRGNIPYPGGTVAAPMPPLRASGGRRRNRKVRYSRRR</sequence>
<feature type="region of interest" description="Disordered" evidence="1">
    <location>
        <begin position="204"/>
        <end position="229"/>
    </location>
</feature>
<proteinExistence type="predicted"/>